<feature type="domain" description="Protein kinase" evidence="8">
    <location>
        <begin position="846"/>
        <end position="1114"/>
    </location>
</feature>
<dbReference type="SUPFAM" id="SSF56112">
    <property type="entry name" value="Protein kinase-like (PK-like)"/>
    <property type="match status" value="1"/>
</dbReference>
<dbReference type="InterPro" id="IPR008271">
    <property type="entry name" value="Ser/Thr_kinase_AS"/>
</dbReference>
<dbReference type="GO" id="GO:0004674">
    <property type="term" value="F:protein serine/threonine kinase activity"/>
    <property type="evidence" value="ECO:0007669"/>
    <property type="project" value="UniProtKB-KW"/>
</dbReference>
<dbReference type="Gene3D" id="1.10.510.10">
    <property type="entry name" value="Transferase(Phosphotransferase) domain 1"/>
    <property type="match status" value="1"/>
</dbReference>
<dbReference type="EMBL" id="MCGN01000002">
    <property type="protein sequence ID" value="ORY99847.1"/>
    <property type="molecule type" value="Genomic_DNA"/>
</dbReference>
<dbReference type="Proteomes" id="UP000242180">
    <property type="component" value="Unassembled WGS sequence"/>
</dbReference>
<dbReference type="STRING" id="13706.A0A1X2HKU4"/>
<comment type="caution">
    <text evidence="9">The sequence shown here is derived from an EMBL/GenBank/DDBJ whole genome shotgun (WGS) entry which is preliminary data.</text>
</comment>
<sequence>MALYHAETQAPPEIMHERLEWQQMLQSVLMGEVLKSEKKRLSSSDRLKQQKPIQEIWLSLRALLRGRTIAQEQKYLDEGRRDVEAVIKRVEQFRVQGDGEQEETALDQVANVLKDVDKIESLYSTRAEMINANPHYGAPEFQARLDALNAWCTITRSLHMQYKILRNWTGSEDLQIARKQDLVEAPAVSSYLHVQTDPSFVERILKESALQDTFDKRTLSALNSLLVKSKMTMIANNSLFDQMNLPPFINQLRHLAFFPTSLVEEALKLRLEYKDRLQEPPKQMVDAMMEDYRGLLSLACRVKRQYEELAHPAPGWQLKSDEFIDRDYDAVLMDSMRFYFKLITWKLDLERENSLRECEVMEKEWDFLKATVCQTVDRADEECASQFCQLTNRLLGDVMQDYISSLKVPPEAEDRGIEVKYTKVLHTMRMRARKLLQFAKFFTGQFENAAEYVVDPDVFDYLIDCLVKTDHFLVMTGTFEEERIYIVASPSLYGREDAIRRLIRTCFVDDKNAPTIPTTPGGSAEPYEDYVLLLTPWQSITWRGEVCEIPTAFINLGTKPKRVRLVTGDASALASVKATFWKAVQGAQIQTLQEHRAHIPRINRELGKIKITVFKLADSTITSVGTIRDQTQGLGSQELVEECFSFASDFGMRASRFLELAVRRTLDLKLVRLAIDWICFITDDCVPTDRKTFRWAVAALEFGHLMTRGTNVLSLSEPEFQKLQGRVARCIALLISHFDVLGTRWTHDLQVKEEQRRRGITAKRNLYMTSNKRDDKANASVDSGSASGGVTYIRDEWMRKISELEERRNVDEQERKIVGKILDDQKPEDQSLVFLAPSSSNISFRWQQGRFIGAGTFGSVYLAINLDTSSVMAVKEIRFPDSNSLSALHKAIKEEMKVMEMLDNPNVVQYFGMEVHRDKVYIFMEYCENGSLGSLLDHGGRIEDEVYIVKYAYELLNGLKYLHENNIVHRDIKPDNILIDYQGQLKLSDFGAAKILAKGQKTMGRTTMNMNVNSLAGTPMYMAPEVITGGDTGRKGSMDIWSLGCCIVQMATGRRPWSTLENEWSVMYHVVTGHPPLPDASQLSPDGIDFLKKCFTRNSMKRPSAAELLSHPWIVSYLENYYEDGQLGPDDEMIPVTTHSGEFSYEEPRSIGSTHSYERPLVRSIPNSLAIEGMANSHANGAQAQAYFNEIAAQNANDLASYHEEPLMRSVDSTSMMSSIRSGIARVSLDEQSHP</sequence>
<dbReference type="GO" id="GO:0038066">
    <property type="term" value="P:p38MAPK cascade"/>
    <property type="evidence" value="ECO:0007669"/>
    <property type="project" value="TreeGrafter"/>
</dbReference>
<evidence type="ECO:0000256" key="2">
    <source>
        <dbReference type="ARBA" id="ARBA00022527"/>
    </source>
</evidence>
<evidence type="ECO:0000256" key="5">
    <source>
        <dbReference type="ARBA" id="ARBA00022777"/>
    </source>
</evidence>
<dbReference type="PROSITE" id="PS00107">
    <property type="entry name" value="PROTEIN_KINASE_ATP"/>
    <property type="match status" value="1"/>
</dbReference>
<dbReference type="Pfam" id="PF00069">
    <property type="entry name" value="Pkinase"/>
    <property type="match status" value="1"/>
</dbReference>
<dbReference type="OMA" id="PPCVDEN"/>
<organism evidence="9 10">
    <name type="scientific">Syncephalastrum racemosum</name>
    <name type="common">Filamentous fungus</name>
    <dbReference type="NCBI Taxonomy" id="13706"/>
    <lineage>
        <taxon>Eukaryota</taxon>
        <taxon>Fungi</taxon>
        <taxon>Fungi incertae sedis</taxon>
        <taxon>Mucoromycota</taxon>
        <taxon>Mucoromycotina</taxon>
        <taxon>Mucoromycetes</taxon>
        <taxon>Mucorales</taxon>
        <taxon>Syncephalastraceae</taxon>
        <taxon>Syncephalastrum</taxon>
    </lineage>
</organism>
<dbReference type="OrthoDB" id="1043025at2759"/>
<evidence type="ECO:0000313" key="9">
    <source>
        <dbReference type="EMBL" id="ORY99847.1"/>
    </source>
</evidence>
<evidence type="ECO:0000256" key="3">
    <source>
        <dbReference type="ARBA" id="ARBA00022679"/>
    </source>
</evidence>
<keyword evidence="4 7" id="KW-0547">Nucleotide-binding</keyword>
<dbReference type="InParanoid" id="A0A1X2HKU4"/>
<dbReference type="PROSITE" id="PS00108">
    <property type="entry name" value="PROTEIN_KINASE_ST"/>
    <property type="match status" value="1"/>
</dbReference>
<keyword evidence="5" id="KW-0418">Kinase</keyword>
<feature type="binding site" evidence="7">
    <location>
        <position position="875"/>
    </location>
    <ligand>
        <name>ATP</name>
        <dbReference type="ChEBI" id="CHEBI:30616"/>
    </ligand>
</feature>
<dbReference type="GO" id="GO:0005524">
    <property type="term" value="F:ATP binding"/>
    <property type="evidence" value="ECO:0007669"/>
    <property type="project" value="UniProtKB-UniRule"/>
</dbReference>
<evidence type="ECO:0000313" key="10">
    <source>
        <dbReference type="Proteomes" id="UP000242180"/>
    </source>
</evidence>
<dbReference type="PANTHER" id="PTHR48016">
    <property type="entry name" value="MAP KINASE KINASE KINASE SSK2-RELATED-RELATED"/>
    <property type="match status" value="1"/>
</dbReference>
<evidence type="ECO:0000256" key="4">
    <source>
        <dbReference type="ARBA" id="ARBA00022741"/>
    </source>
</evidence>
<evidence type="ECO:0000256" key="7">
    <source>
        <dbReference type="PROSITE-ProRule" id="PRU10141"/>
    </source>
</evidence>
<dbReference type="InterPro" id="IPR050538">
    <property type="entry name" value="MAP_kinase_kinase_kinase"/>
</dbReference>
<accession>A0A1X2HKU4</accession>
<name>A0A1X2HKU4_SYNRA</name>
<comment type="similarity">
    <text evidence="1">Belongs to the protein kinase superfamily. STE Ser/Thr protein kinase family. MAP kinase kinase kinase subfamily.</text>
</comment>
<keyword evidence="3" id="KW-0808">Transferase</keyword>
<dbReference type="AlphaFoldDB" id="A0A1X2HKU4"/>
<dbReference type="CDD" id="cd06626">
    <property type="entry name" value="STKc_MEKK4"/>
    <property type="match status" value="1"/>
</dbReference>
<protein>
    <recommendedName>
        <fullName evidence="8">Protein kinase domain-containing protein</fullName>
    </recommendedName>
</protein>
<dbReference type="SMART" id="SM00220">
    <property type="entry name" value="S_TKc"/>
    <property type="match status" value="1"/>
</dbReference>
<dbReference type="InterPro" id="IPR011009">
    <property type="entry name" value="Kinase-like_dom_sf"/>
</dbReference>
<keyword evidence="10" id="KW-1185">Reference proteome</keyword>
<evidence type="ECO:0000256" key="1">
    <source>
        <dbReference type="ARBA" id="ARBA00006529"/>
    </source>
</evidence>
<gene>
    <name evidence="9" type="ORF">BCR43DRAFT_435192</name>
</gene>
<evidence type="ECO:0000259" key="8">
    <source>
        <dbReference type="PROSITE" id="PS50011"/>
    </source>
</evidence>
<dbReference type="PROSITE" id="PS50011">
    <property type="entry name" value="PROTEIN_KINASE_DOM"/>
    <property type="match status" value="1"/>
</dbReference>
<keyword evidence="2" id="KW-0723">Serine/threonine-protein kinase</keyword>
<evidence type="ECO:0000256" key="6">
    <source>
        <dbReference type="ARBA" id="ARBA00022840"/>
    </source>
</evidence>
<dbReference type="InterPro" id="IPR017441">
    <property type="entry name" value="Protein_kinase_ATP_BS"/>
</dbReference>
<dbReference type="PANTHER" id="PTHR48016:SF32">
    <property type="entry name" value="MITOGEN-ACTIVATED PROTEIN KINASE KINASE KINASE 4"/>
    <property type="match status" value="1"/>
</dbReference>
<reference evidence="9 10" key="1">
    <citation type="submission" date="2016-07" db="EMBL/GenBank/DDBJ databases">
        <title>Pervasive Adenine N6-methylation of Active Genes in Fungi.</title>
        <authorList>
            <consortium name="DOE Joint Genome Institute"/>
            <person name="Mondo S.J."/>
            <person name="Dannebaum R.O."/>
            <person name="Kuo R.C."/>
            <person name="Labutti K."/>
            <person name="Haridas S."/>
            <person name="Kuo A."/>
            <person name="Salamov A."/>
            <person name="Ahrendt S.R."/>
            <person name="Lipzen A."/>
            <person name="Sullivan W."/>
            <person name="Andreopoulos W.B."/>
            <person name="Clum A."/>
            <person name="Lindquist E."/>
            <person name="Daum C."/>
            <person name="Ramamoorthy G.K."/>
            <person name="Gryganskyi A."/>
            <person name="Culley D."/>
            <person name="Magnuson J.K."/>
            <person name="James T.Y."/>
            <person name="O'Malley M.A."/>
            <person name="Stajich J.E."/>
            <person name="Spatafora J.W."/>
            <person name="Visel A."/>
            <person name="Grigoriev I.V."/>
        </authorList>
    </citation>
    <scope>NUCLEOTIDE SEQUENCE [LARGE SCALE GENOMIC DNA]</scope>
    <source>
        <strain evidence="9 10">NRRL 2496</strain>
    </source>
</reference>
<proteinExistence type="inferred from homology"/>
<keyword evidence="6 7" id="KW-0067">ATP-binding</keyword>
<dbReference type="FunCoup" id="A0A1X2HKU4">
    <property type="interactions" value="539"/>
</dbReference>
<dbReference type="InterPro" id="IPR000719">
    <property type="entry name" value="Prot_kinase_dom"/>
</dbReference>